<accession>A9NMX2</accession>
<feature type="chain" id="PRO_5005122144" description="Peroxidase" evidence="18">
    <location>
        <begin position="34"/>
        <end position="341"/>
    </location>
</feature>
<keyword evidence="9 15" id="KW-0408">Iron</keyword>
<keyword evidence="5 18" id="KW-0349">Heme</keyword>
<dbReference type="GO" id="GO:0042744">
    <property type="term" value="P:hydrogen peroxide catabolic process"/>
    <property type="evidence" value="ECO:0007669"/>
    <property type="project" value="UniProtKB-KW"/>
</dbReference>
<evidence type="ECO:0000256" key="3">
    <source>
        <dbReference type="ARBA" id="ARBA00012313"/>
    </source>
</evidence>
<comment type="similarity">
    <text evidence="18">Belongs to the peroxidase family. Classical plant (class III) peroxidase subfamily.</text>
</comment>
<evidence type="ECO:0000256" key="14">
    <source>
        <dbReference type="PIRSR" id="PIRSR600823-2"/>
    </source>
</evidence>
<dbReference type="PROSITE" id="PS00436">
    <property type="entry name" value="PEROXIDASE_2"/>
    <property type="match status" value="1"/>
</dbReference>
<dbReference type="GO" id="GO:0020037">
    <property type="term" value="F:heme binding"/>
    <property type="evidence" value="ECO:0007669"/>
    <property type="project" value="UniProtKB-UniRule"/>
</dbReference>
<evidence type="ECO:0000256" key="7">
    <source>
        <dbReference type="ARBA" id="ARBA00022837"/>
    </source>
</evidence>
<feature type="binding site" evidence="15">
    <location>
        <position position="89"/>
    </location>
    <ligand>
        <name>Ca(2+)</name>
        <dbReference type="ChEBI" id="CHEBI:29108"/>
        <label>1</label>
    </ligand>
</feature>
<name>A9NMX2_PICSI</name>
<evidence type="ECO:0000259" key="19">
    <source>
        <dbReference type="PROSITE" id="PS50873"/>
    </source>
</evidence>
<proteinExistence type="evidence at transcript level"/>
<evidence type="ECO:0000256" key="13">
    <source>
        <dbReference type="PIRSR" id="PIRSR600823-1"/>
    </source>
</evidence>
<dbReference type="PANTHER" id="PTHR31388:SF3">
    <property type="entry name" value="PEROXIDASE 72"/>
    <property type="match status" value="1"/>
</dbReference>
<keyword evidence="4 18" id="KW-0575">Peroxidase</keyword>
<evidence type="ECO:0000256" key="8">
    <source>
        <dbReference type="ARBA" id="ARBA00023002"/>
    </source>
</evidence>
<evidence type="ECO:0000256" key="11">
    <source>
        <dbReference type="ARBA" id="ARBA00023180"/>
    </source>
</evidence>
<feature type="binding site" evidence="15">
    <location>
        <position position="267"/>
    </location>
    <ligand>
        <name>Ca(2+)</name>
        <dbReference type="ChEBI" id="CHEBI:29108"/>
        <label>2</label>
    </ligand>
</feature>
<dbReference type="Pfam" id="PF00141">
    <property type="entry name" value="peroxidase"/>
    <property type="match status" value="1"/>
</dbReference>
<comment type="cofactor">
    <cofactor evidence="15 18">
        <name>Ca(2+)</name>
        <dbReference type="ChEBI" id="CHEBI:29108"/>
    </cofactor>
    <text evidence="15 18">Binds 2 calcium ions per subunit.</text>
</comment>
<comment type="function">
    <text evidence="18">Removal of H(2)O(2), oxidation of toxic reductants, biosynthesis and degradation of lignin, suberization, auxin catabolism, response to environmental stresses such as wounding, pathogen attack and oxidative stress.</text>
</comment>
<dbReference type="PRINTS" id="PR00461">
    <property type="entry name" value="PLPEROXIDASE"/>
</dbReference>
<feature type="binding site" evidence="15">
    <location>
        <position position="80"/>
    </location>
    <ligand>
        <name>Ca(2+)</name>
        <dbReference type="ChEBI" id="CHEBI:29108"/>
        <label>1</label>
    </ligand>
</feature>
<dbReference type="EC" id="1.11.1.7" evidence="3 18"/>
<dbReference type="GO" id="GO:0005576">
    <property type="term" value="C:extracellular region"/>
    <property type="evidence" value="ECO:0007669"/>
    <property type="project" value="UniProtKB-SubCell"/>
</dbReference>
<dbReference type="FunFam" id="1.10.420.10:FF:000001">
    <property type="entry name" value="Peroxidase"/>
    <property type="match status" value="1"/>
</dbReference>
<evidence type="ECO:0000256" key="10">
    <source>
        <dbReference type="ARBA" id="ARBA00023157"/>
    </source>
</evidence>
<reference evidence="20" key="1">
    <citation type="journal article" date="2008" name="BMC Genomics">
        <title>A conifer genomics resource of 200,000 spruce (Picea spp.) ESTs and 6,464 high-quality, sequence-finished full-length cDNAs for Sitka spruce (Picea sitchensis).</title>
        <authorList>
            <person name="Ralph S.G."/>
            <person name="Chun H.J."/>
            <person name="Kolosova N."/>
            <person name="Cooper D."/>
            <person name="Oddy C."/>
            <person name="Ritland C.E."/>
            <person name="Kirkpatrick R."/>
            <person name="Moore R."/>
            <person name="Barber S."/>
            <person name="Holt R.A."/>
            <person name="Jones S.J."/>
            <person name="Marra M.A."/>
            <person name="Douglas C.J."/>
            <person name="Ritland K."/>
            <person name="Bohlmann J."/>
        </authorList>
    </citation>
    <scope>NUCLEOTIDE SEQUENCE</scope>
    <source>
        <tissue evidence="20">Bark</tissue>
    </source>
</reference>
<evidence type="ECO:0000256" key="15">
    <source>
        <dbReference type="PIRSR" id="PIRSR600823-3"/>
    </source>
</evidence>
<keyword evidence="8 18" id="KW-0560">Oxidoreductase</keyword>
<comment type="subcellular location">
    <subcellularLocation>
        <location evidence="18">Secreted</location>
    </subcellularLocation>
</comment>
<evidence type="ECO:0000256" key="5">
    <source>
        <dbReference type="ARBA" id="ARBA00022617"/>
    </source>
</evidence>
<dbReference type="AlphaFoldDB" id="A9NMX2"/>
<dbReference type="PROSITE" id="PS50873">
    <property type="entry name" value="PEROXIDASE_4"/>
    <property type="match status" value="1"/>
</dbReference>
<feature type="binding site" evidence="15">
    <location>
        <position position="259"/>
    </location>
    <ligand>
        <name>Ca(2+)</name>
        <dbReference type="ChEBI" id="CHEBI:29108"/>
        <label>2</label>
    </ligand>
</feature>
<protein>
    <recommendedName>
        <fullName evidence="3 18">Peroxidase</fullName>
        <ecNumber evidence="3 18">1.11.1.7</ecNumber>
    </recommendedName>
</protein>
<feature type="binding site" evidence="15">
    <location>
        <position position="85"/>
    </location>
    <ligand>
        <name>Ca(2+)</name>
        <dbReference type="ChEBI" id="CHEBI:29108"/>
        <label>1</label>
    </ligand>
</feature>
<feature type="disulfide bond" evidence="17">
    <location>
        <begin position="81"/>
        <end position="86"/>
    </location>
</feature>
<feature type="binding site" evidence="15">
    <location>
        <position position="101"/>
    </location>
    <ligand>
        <name>Ca(2+)</name>
        <dbReference type="ChEBI" id="CHEBI:29108"/>
        <label>1</label>
    </ligand>
</feature>
<keyword evidence="6 15" id="KW-0479">Metal-binding</keyword>
<comment type="catalytic activity">
    <reaction evidence="1 18">
        <text>2 a phenolic donor + H2O2 = 2 a phenolic radical donor + 2 H2O</text>
        <dbReference type="Rhea" id="RHEA:56136"/>
        <dbReference type="ChEBI" id="CHEBI:15377"/>
        <dbReference type="ChEBI" id="CHEBI:16240"/>
        <dbReference type="ChEBI" id="CHEBI:139520"/>
        <dbReference type="ChEBI" id="CHEBI:139521"/>
        <dbReference type="EC" id="1.11.1.7"/>
    </reaction>
</comment>
<feature type="active site" description="Proton acceptor" evidence="13">
    <location>
        <position position="79"/>
    </location>
</feature>
<dbReference type="InterPro" id="IPR000823">
    <property type="entry name" value="Peroxidase_pln"/>
</dbReference>
<dbReference type="InterPro" id="IPR019794">
    <property type="entry name" value="Peroxidases_AS"/>
</dbReference>
<dbReference type="InterPro" id="IPR033905">
    <property type="entry name" value="Secretory_peroxidase"/>
</dbReference>
<keyword evidence="12 18" id="KW-0376">Hydrogen peroxide</keyword>
<evidence type="ECO:0000256" key="9">
    <source>
        <dbReference type="ARBA" id="ARBA00023004"/>
    </source>
</evidence>
<feature type="binding site" evidence="15">
    <location>
        <position position="87"/>
    </location>
    <ligand>
        <name>Ca(2+)</name>
        <dbReference type="ChEBI" id="CHEBI:29108"/>
        <label>1</label>
    </ligand>
</feature>
<feature type="disulfide bond" evidence="17">
    <location>
        <begin position="48"/>
        <end position="128"/>
    </location>
</feature>
<comment type="similarity">
    <text evidence="2">Belongs to the peroxidase family. Ascorbate peroxidase subfamily.</text>
</comment>
<evidence type="ECO:0000256" key="6">
    <source>
        <dbReference type="ARBA" id="ARBA00022723"/>
    </source>
</evidence>
<dbReference type="FunFam" id="1.10.520.10:FF:000001">
    <property type="entry name" value="Peroxidase"/>
    <property type="match status" value="1"/>
</dbReference>
<keyword evidence="7 15" id="KW-0106">Calcium</keyword>
<feature type="disulfide bond" evidence="17">
    <location>
        <begin position="213"/>
        <end position="245"/>
    </location>
</feature>
<feature type="binding site" evidence="15">
    <location>
        <position position="262"/>
    </location>
    <ligand>
        <name>Ca(2+)</name>
        <dbReference type="ChEBI" id="CHEBI:29108"/>
        <label>2</label>
    </ligand>
</feature>
<sequence length="341" mass="36995">MAQIKHSPGLTLQFLSVLITGLALMLWIQTVDAQSCNGLSHHFYYKSCPKAQAIIKSVVEDAVRKEARMAASLLRLHFHDCFVKGCDGSILLDDTSSFTGEKTANPNKNSVRGFGVVDQIKCELEKACPGVVSCADILAVAARDSVGFSGGPFWKVLLGRRDSRSASKSGANNDIPGPNSTHQTLETKFKRQGLNVVDLVALSGAHTIGLARCSSFKARLYNQTVNGKPDPTLDTTYLKQLRAVCPQTGTDDNQTTPLDPVTPIKFDIDYYDNVVAGKGLLASDEILYSTKGSRTVGLVESYSTSTHAFFKQFAASMIKMGNINPLTGSHGEIRKNCRRMN</sequence>
<feature type="binding site" evidence="15">
    <location>
        <position position="83"/>
    </location>
    <ligand>
        <name>Ca(2+)</name>
        <dbReference type="ChEBI" id="CHEBI:29108"/>
        <label>1</label>
    </ligand>
</feature>
<dbReference type="PANTHER" id="PTHR31388">
    <property type="entry name" value="PEROXIDASE 72-RELATED"/>
    <property type="match status" value="1"/>
</dbReference>
<feature type="signal peptide" evidence="18">
    <location>
        <begin position="1"/>
        <end position="33"/>
    </location>
</feature>
<feature type="binding site" description="axial binding residue" evidence="15">
    <location>
        <position position="206"/>
    </location>
    <ligand>
        <name>heme b</name>
        <dbReference type="ChEBI" id="CHEBI:60344"/>
    </ligand>
    <ligandPart>
        <name>Fe</name>
        <dbReference type="ChEBI" id="CHEBI:18248"/>
    </ligandPart>
</feature>
<dbReference type="SUPFAM" id="SSF48113">
    <property type="entry name" value="Heme-dependent peroxidases"/>
    <property type="match status" value="1"/>
</dbReference>
<evidence type="ECO:0000256" key="16">
    <source>
        <dbReference type="PIRSR" id="PIRSR600823-4"/>
    </source>
</evidence>
<feature type="binding site" evidence="14">
    <location>
        <position position="176"/>
    </location>
    <ligand>
        <name>substrate</name>
    </ligand>
</feature>
<evidence type="ECO:0000256" key="1">
    <source>
        <dbReference type="ARBA" id="ARBA00000189"/>
    </source>
</evidence>
<keyword evidence="11" id="KW-0325">Glycoprotein</keyword>
<dbReference type="PRINTS" id="PR00458">
    <property type="entry name" value="PEROXIDASE"/>
</dbReference>
<evidence type="ECO:0000256" key="2">
    <source>
        <dbReference type="ARBA" id="ARBA00006873"/>
    </source>
</evidence>
<feature type="site" description="Transition state stabilizer" evidence="16">
    <location>
        <position position="75"/>
    </location>
</feature>
<dbReference type="InterPro" id="IPR002016">
    <property type="entry name" value="Haem_peroxidase"/>
</dbReference>
<dbReference type="GO" id="GO:0046872">
    <property type="term" value="F:metal ion binding"/>
    <property type="evidence" value="ECO:0007669"/>
    <property type="project" value="UniProtKB-UniRule"/>
</dbReference>
<keyword evidence="18" id="KW-0964">Secreted</keyword>
<dbReference type="GO" id="GO:0140825">
    <property type="term" value="F:lactoperoxidase activity"/>
    <property type="evidence" value="ECO:0007669"/>
    <property type="project" value="UniProtKB-EC"/>
</dbReference>
<feature type="domain" description="Plant heme peroxidase family profile" evidence="19">
    <location>
        <begin position="38"/>
        <end position="341"/>
    </location>
</feature>
<dbReference type="GO" id="GO:0006979">
    <property type="term" value="P:response to oxidative stress"/>
    <property type="evidence" value="ECO:0007669"/>
    <property type="project" value="UniProtKB-UniRule"/>
</dbReference>
<dbReference type="InterPro" id="IPR019793">
    <property type="entry name" value="Peroxidases_heam-ligand_BS"/>
</dbReference>
<dbReference type="EMBL" id="EF082628">
    <property type="protein sequence ID" value="ABK21983.1"/>
    <property type="molecule type" value="mRNA"/>
</dbReference>
<evidence type="ECO:0000256" key="4">
    <source>
        <dbReference type="ARBA" id="ARBA00022559"/>
    </source>
</evidence>
<feature type="binding site" evidence="15">
    <location>
        <position position="207"/>
    </location>
    <ligand>
        <name>Ca(2+)</name>
        <dbReference type="ChEBI" id="CHEBI:29108"/>
        <label>2</label>
    </ligand>
</feature>
<evidence type="ECO:0000256" key="18">
    <source>
        <dbReference type="RuleBase" id="RU362060"/>
    </source>
</evidence>
<dbReference type="Gene3D" id="1.10.420.10">
    <property type="entry name" value="Peroxidase, domain 2"/>
    <property type="match status" value="1"/>
</dbReference>
<dbReference type="PROSITE" id="PS00435">
    <property type="entry name" value="PEROXIDASE_1"/>
    <property type="match status" value="1"/>
</dbReference>
<evidence type="ECO:0000256" key="12">
    <source>
        <dbReference type="ARBA" id="ARBA00023324"/>
    </source>
</evidence>
<dbReference type="Gene3D" id="1.10.520.10">
    <property type="match status" value="1"/>
</dbReference>
<keyword evidence="10 17" id="KW-1015">Disulfide bond</keyword>
<dbReference type="CDD" id="cd00693">
    <property type="entry name" value="secretory_peroxidase"/>
    <property type="match status" value="1"/>
</dbReference>
<evidence type="ECO:0000256" key="17">
    <source>
        <dbReference type="PIRSR" id="PIRSR600823-5"/>
    </source>
</evidence>
<feature type="disulfide bond" evidence="17">
    <location>
        <begin position="134"/>
        <end position="337"/>
    </location>
</feature>
<comment type="cofactor">
    <cofactor evidence="15 18">
        <name>heme b</name>
        <dbReference type="ChEBI" id="CHEBI:60344"/>
    </cofactor>
    <text evidence="15 18">Binds 1 heme b (iron(II)-protoporphyrin IX) group per subunit.</text>
</comment>
<keyword evidence="18" id="KW-0732">Signal</keyword>
<organism evidence="20">
    <name type="scientific">Picea sitchensis</name>
    <name type="common">Sitka spruce</name>
    <name type="synonym">Pinus sitchensis</name>
    <dbReference type="NCBI Taxonomy" id="3332"/>
    <lineage>
        <taxon>Eukaryota</taxon>
        <taxon>Viridiplantae</taxon>
        <taxon>Streptophyta</taxon>
        <taxon>Embryophyta</taxon>
        <taxon>Tracheophyta</taxon>
        <taxon>Spermatophyta</taxon>
        <taxon>Pinopsida</taxon>
        <taxon>Pinidae</taxon>
        <taxon>Conifers I</taxon>
        <taxon>Pinales</taxon>
        <taxon>Pinaceae</taxon>
        <taxon>Picea</taxon>
    </lineage>
</organism>
<dbReference type="InterPro" id="IPR010255">
    <property type="entry name" value="Haem_peroxidase_sf"/>
</dbReference>
<evidence type="ECO:0000313" key="20">
    <source>
        <dbReference type="EMBL" id="ABK21983.1"/>
    </source>
</evidence>